<dbReference type="InterPro" id="IPR004045">
    <property type="entry name" value="Glutathione_S-Trfase_N"/>
</dbReference>
<feature type="domain" description="GST C-terminal" evidence="6">
    <location>
        <begin position="86"/>
        <end position="210"/>
    </location>
</feature>
<dbReference type="GO" id="GO:0004364">
    <property type="term" value="F:glutathione transferase activity"/>
    <property type="evidence" value="ECO:0007669"/>
    <property type="project" value="UniProtKB-EC"/>
</dbReference>
<dbReference type="InterPro" id="IPR010987">
    <property type="entry name" value="Glutathione-S-Trfase_C-like"/>
</dbReference>
<dbReference type="CDD" id="cd03039">
    <property type="entry name" value="GST_N_Sigma_like"/>
    <property type="match status" value="1"/>
</dbReference>
<dbReference type="GO" id="GO:0006749">
    <property type="term" value="P:glutathione metabolic process"/>
    <property type="evidence" value="ECO:0007669"/>
    <property type="project" value="TreeGrafter"/>
</dbReference>
<dbReference type="EMBL" id="L43919">
    <property type="protein sequence ID" value="AAB63382.1"/>
    <property type="molecule type" value="mRNA"/>
</dbReference>
<dbReference type="Pfam" id="PF02798">
    <property type="entry name" value="GST_N"/>
    <property type="match status" value="1"/>
</dbReference>
<dbReference type="PANTHER" id="PTHR11571:SF150">
    <property type="entry name" value="GLUTATHIONE S-TRANSFERASE"/>
    <property type="match status" value="1"/>
</dbReference>
<evidence type="ECO:0000256" key="4">
    <source>
        <dbReference type="ARBA" id="ARBA00011738"/>
    </source>
</evidence>
<accession>Q26200</accession>
<protein>
    <submittedName>
        <fullName evidence="7">28 kDa glutathione-S transferase</fullName>
    </submittedName>
</protein>
<dbReference type="Gene3D" id="1.20.1050.10">
    <property type="match status" value="1"/>
</dbReference>
<dbReference type="InterPro" id="IPR036282">
    <property type="entry name" value="Glutathione-S-Trfase_C_sf"/>
</dbReference>
<reference evidence="7" key="1">
    <citation type="submission" date="1995-07" db="EMBL/GenBank/DDBJ databases">
        <title>Cloning and characterization of Paragonimus Westermani 28 kDa glutathione S-transferase.</title>
        <authorList>
            <person name="Hong S.-J."/>
            <person name="Chung M.-H."/>
            <person name="Cho S.-Y."/>
            <person name="Kong Y."/>
        </authorList>
    </citation>
    <scope>NUCLEOTIDE SEQUENCE</scope>
</reference>
<dbReference type="InterPro" id="IPR036249">
    <property type="entry name" value="Thioredoxin-like_sf"/>
</dbReference>
<evidence type="ECO:0000256" key="2">
    <source>
        <dbReference type="ARBA" id="ARBA00003701"/>
    </source>
</evidence>
<dbReference type="PROSITE" id="PS50405">
    <property type="entry name" value="GST_CTER"/>
    <property type="match status" value="1"/>
</dbReference>
<comment type="similarity">
    <text evidence="3">Belongs to the GST superfamily. Mu family.</text>
</comment>
<proteinExistence type="evidence at transcript level"/>
<sequence length="210" mass="23937">MSTPKYKLTYFNARGRAELIRMVLHAAELEFEDHRIEMSDWPAIKPTIPGGQLPILDVTTKSGESDKMDESRKAWKSRKHQMMGTNDDEYYEIERAFSQCADIYRDLFTIFRAKEDEKGKLIKEFSEGTGPRIMSVISKHLGSLTNWSVVVGDKPTLADFCILCTIDQVEVTAPDFRRTSSPSSNVDRETVLKNHAKLPAYIESRPTTDL</sequence>
<comment type="subunit">
    <text evidence="4">Homodimer.</text>
</comment>
<dbReference type="SUPFAM" id="SSF52833">
    <property type="entry name" value="Thioredoxin-like"/>
    <property type="match status" value="1"/>
</dbReference>
<keyword evidence="7" id="KW-0808">Transferase</keyword>
<evidence type="ECO:0000259" key="6">
    <source>
        <dbReference type="PROSITE" id="PS50405"/>
    </source>
</evidence>
<dbReference type="Pfam" id="PF14497">
    <property type="entry name" value="GST_C_3"/>
    <property type="match status" value="1"/>
</dbReference>
<organism evidence="7">
    <name type="scientific">Paragonimus westermani</name>
    <dbReference type="NCBI Taxonomy" id="34504"/>
    <lineage>
        <taxon>Eukaryota</taxon>
        <taxon>Metazoa</taxon>
        <taxon>Spiralia</taxon>
        <taxon>Lophotrochozoa</taxon>
        <taxon>Platyhelminthes</taxon>
        <taxon>Trematoda</taxon>
        <taxon>Digenea</taxon>
        <taxon>Plagiorchiida</taxon>
        <taxon>Troglotremata</taxon>
        <taxon>Troglotrematidae</taxon>
        <taxon>Paragonimus</taxon>
    </lineage>
</organism>
<dbReference type="InterPro" id="IPR040079">
    <property type="entry name" value="Glutathione_S-Trfase"/>
</dbReference>
<dbReference type="InterPro" id="IPR050213">
    <property type="entry name" value="GST_superfamily"/>
</dbReference>
<dbReference type="CDD" id="cd03192">
    <property type="entry name" value="GST_C_Sigma_like"/>
    <property type="match status" value="1"/>
</dbReference>
<dbReference type="SUPFAM" id="SSF47616">
    <property type="entry name" value="GST C-terminal domain-like"/>
    <property type="match status" value="1"/>
</dbReference>
<feature type="domain" description="GST N-terminal" evidence="5">
    <location>
        <begin position="4"/>
        <end position="86"/>
    </location>
</feature>
<dbReference type="PANTHER" id="PTHR11571">
    <property type="entry name" value="GLUTATHIONE S-TRANSFERASE"/>
    <property type="match status" value="1"/>
</dbReference>
<comment type="function">
    <text evidence="1">GST isoenzymes appear to play a central role in the parasite detoxification system. Other functions are also suspected including a role in increasing the solubility of haematin in the parasite gut.</text>
</comment>
<dbReference type="AlphaFoldDB" id="Q26200"/>
<evidence type="ECO:0000256" key="1">
    <source>
        <dbReference type="ARBA" id="ARBA00002446"/>
    </source>
</evidence>
<evidence type="ECO:0000259" key="5">
    <source>
        <dbReference type="PROSITE" id="PS50404"/>
    </source>
</evidence>
<dbReference type="PROSITE" id="PS50404">
    <property type="entry name" value="GST_NTER"/>
    <property type="match status" value="1"/>
</dbReference>
<comment type="function">
    <text evidence="2">Conjugation of reduced glutathione to a wide number of exogenous and endogenous hydrophobic electrophiles.</text>
</comment>
<dbReference type="SFLD" id="SFLDS00019">
    <property type="entry name" value="Glutathione_Transferase_(cytos"/>
    <property type="match status" value="1"/>
</dbReference>
<evidence type="ECO:0000256" key="3">
    <source>
        <dbReference type="ARBA" id="ARBA00005861"/>
    </source>
</evidence>
<dbReference type="InterPro" id="IPR004046">
    <property type="entry name" value="GST_C"/>
</dbReference>
<evidence type="ECO:0000313" key="7">
    <source>
        <dbReference type="EMBL" id="AAB63382.1"/>
    </source>
</evidence>
<name>Q26200_9TREM</name>
<dbReference type="Gene3D" id="3.40.30.10">
    <property type="entry name" value="Glutaredoxin"/>
    <property type="match status" value="1"/>
</dbReference>